<dbReference type="Proteomes" id="UP001447188">
    <property type="component" value="Unassembled WGS sequence"/>
</dbReference>
<keyword evidence="1" id="KW-0812">Transmembrane</keyword>
<organism evidence="2 3">
    <name type="scientific">Discina gigas</name>
    <dbReference type="NCBI Taxonomy" id="1032678"/>
    <lineage>
        <taxon>Eukaryota</taxon>
        <taxon>Fungi</taxon>
        <taxon>Dikarya</taxon>
        <taxon>Ascomycota</taxon>
        <taxon>Pezizomycotina</taxon>
        <taxon>Pezizomycetes</taxon>
        <taxon>Pezizales</taxon>
        <taxon>Discinaceae</taxon>
        <taxon>Discina</taxon>
    </lineage>
</organism>
<evidence type="ECO:0000256" key="1">
    <source>
        <dbReference type="SAM" id="Phobius"/>
    </source>
</evidence>
<gene>
    <name evidence="2" type="ORF">Q9L58_007168</name>
</gene>
<comment type="caution">
    <text evidence="2">The sequence shown here is derived from an EMBL/GenBank/DDBJ whole genome shotgun (WGS) entry which is preliminary data.</text>
</comment>
<sequence>MNSPAVKSIFGGITFAPSQRAIINLFLSLASPVAAGDNTTATTTTSQEGVVASGYRISLGLVEISALATLIGATNAEALALGLAAAPGLPWAPISTFGAVHVIKVSLAAVMSDRIRQALGLRSAAVDSAVGMSLEIDSTKQALHNADSGAPCGILLLRTNGEAGRGAIMDSKEIGKSPHTSPESEKHQPRAVFAFGRNIASVISNLPSTSPGEEPEIYWFSQDRGPDGVHNTKNDRITLAASLLKLLEVYTLWRAGATTIWWVTGLAWAHGLLAALVLLSLGLSRESSKLGQVDIVTGELPTPLLPGGPRKIVLGLPSNVRRHYMWKVVWGTGTFVNCLSILCIFVFLGSQPTDIVYIWVGFQIFWLAVRTVIYNFLAVGSVRRSIMISQPWEMATLSARRRLIALMMGLAKQQITIHPRGAFAYQEDLTDGTEIMKLYQTAGYRFFEALPLAKIPKEQRADIVIIGIVGDTVLRSFAWFQGTAVLSPDLYDCVLMFVEIAGCVFAVPGARVLSGLPLGDVEDRISSFEPRGTSNNGSQVSWKYWIPATDTALGQCWLEAQGMKIKGGGMEILTQGELQMKLQGGGLNISLVQVGEVERVLEQSRKASGALIKLLVDAELC</sequence>
<evidence type="ECO:0000313" key="2">
    <source>
        <dbReference type="EMBL" id="KAL0633927.1"/>
    </source>
</evidence>
<accession>A0ABR3GDX3</accession>
<reference evidence="2 3" key="1">
    <citation type="submission" date="2024-02" db="EMBL/GenBank/DDBJ databases">
        <title>Discinaceae phylogenomics.</title>
        <authorList>
            <person name="Dirks A.C."/>
            <person name="James T.Y."/>
        </authorList>
    </citation>
    <scope>NUCLEOTIDE SEQUENCE [LARGE SCALE GENOMIC DNA]</scope>
    <source>
        <strain evidence="2 3">ACD0624</strain>
    </source>
</reference>
<dbReference type="EMBL" id="JBBBZM010000109">
    <property type="protein sequence ID" value="KAL0633927.1"/>
    <property type="molecule type" value="Genomic_DNA"/>
</dbReference>
<feature type="transmembrane region" description="Helical" evidence="1">
    <location>
        <begin position="260"/>
        <end position="283"/>
    </location>
</feature>
<evidence type="ECO:0000313" key="3">
    <source>
        <dbReference type="Proteomes" id="UP001447188"/>
    </source>
</evidence>
<protein>
    <submittedName>
        <fullName evidence="2">Uncharacterized protein</fullName>
    </submittedName>
</protein>
<name>A0ABR3GDX3_9PEZI</name>
<keyword evidence="1" id="KW-0472">Membrane</keyword>
<keyword evidence="1" id="KW-1133">Transmembrane helix</keyword>
<feature type="transmembrane region" description="Helical" evidence="1">
    <location>
        <begin position="328"/>
        <end position="349"/>
    </location>
</feature>
<keyword evidence="3" id="KW-1185">Reference proteome</keyword>
<proteinExistence type="predicted"/>
<feature type="transmembrane region" description="Helical" evidence="1">
    <location>
        <begin position="355"/>
        <end position="377"/>
    </location>
</feature>